<gene>
    <name evidence="1" type="ORF">N0V91_003287</name>
</gene>
<evidence type="ECO:0000313" key="1">
    <source>
        <dbReference type="EMBL" id="KAJ4408283.1"/>
    </source>
</evidence>
<name>A0A9W9DAD9_9PLEO</name>
<keyword evidence="2" id="KW-1185">Reference proteome</keyword>
<reference evidence="1" key="1">
    <citation type="submission" date="2022-10" db="EMBL/GenBank/DDBJ databases">
        <title>Tapping the CABI collections for fungal endophytes: first genome assemblies for Collariella, Neodidymelliopsis, Ascochyta clinopodiicola, Didymella pomorum, Didymosphaeria variabile, Neocosmospora piperis and Neocucurbitaria cava.</title>
        <authorList>
            <person name="Hill R."/>
        </authorList>
    </citation>
    <scope>NUCLEOTIDE SEQUENCE</scope>
    <source>
        <strain evidence="1">IMI 355091</strain>
    </source>
</reference>
<comment type="caution">
    <text evidence="1">The sequence shown here is derived from an EMBL/GenBank/DDBJ whole genome shotgun (WGS) entry which is preliminary data.</text>
</comment>
<dbReference type="Proteomes" id="UP001140510">
    <property type="component" value="Unassembled WGS sequence"/>
</dbReference>
<organism evidence="1 2">
    <name type="scientific">Didymella pomorum</name>
    <dbReference type="NCBI Taxonomy" id="749634"/>
    <lineage>
        <taxon>Eukaryota</taxon>
        <taxon>Fungi</taxon>
        <taxon>Dikarya</taxon>
        <taxon>Ascomycota</taxon>
        <taxon>Pezizomycotina</taxon>
        <taxon>Dothideomycetes</taxon>
        <taxon>Pleosporomycetidae</taxon>
        <taxon>Pleosporales</taxon>
        <taxon>Pleosporineae</taxon>
        <taxon>Didymellaceae</taxon>
        <taxon>Didymella</taxon>
    </lineage>
</organism>
<dbReference type="EMBL" id="JAPEVA010000016">
    <property type="protein sequence ID" value="KAJ4408283.1"/>
    <property type="molecule type" value="Genomic_DNA"/>
</dbReference>
<sequence length="130" mass="14932">MSPDYRSLEKEVEASSVELAQGQATLATMQDEVSVSEQEHAHTKRQLSEAIGKVTERDQQMRDVFAEFNMERATDDAGLVPAKRAMTEKEAAHLQSLAEFRKEKRYDGELRHTNGGRLGFRDDVEWMRRF</sequence>
<protein>
    <submittedName>
        <fullName evidence="1">Uncharacterized protein</fullName>
    </submittedName>
</protein>
<dbReference type="AlphaFoldDB" id="A0A9W9DAD9"/>
<proteinExistence type="predicted"/>
<accession>A0A9W9DAD9</accession>
<evidence type="ECO:0000313" key="2">
    <source>
        <dbReference type="Proteomes" id="UP001140510"/>
    </source>
</evidence>